<evidence type="ECO:0000256" key="1">
    <source>
        <dbReference type="SAM" id="MobiDB-lite"/>
    </source>
</evidence>
<evidence type="ECO:0000313" key="3">
    <source>
        <dbReference type="EMBL" id="PPJ64759.1"/>
    </source>
</evidence>
<gene>
    <name evidence="3" type="ORF">CUN59_02790</name>
</gene>
<proteinExistence type="predicted"/>
<accession>A0A2S6CYH4</accession>
<feature type="domain" description="DUF1156" evidence="2">
    <location>
        <begin position="16"/>
        <end position="70"/>
    </location>
</feature>
<protein>
    <submittedName>
        <fullName evidence="3">Adenine-specific DNA methylase</fullName>
    </submittedName>
</protein>
<dbReference type="RefSeq" id="WP_104386402.1">
    <property type="nucleotide sequence ID" value="NZ_PGEM01000021.1"/>
</dbReference>
<dbReference type="GO" id="GO:0008168">
    <property type="term" value="F:methyltransferase activity"/>
    <property type="evidence" value="ECO:0007669"/>
    <property type="project" value="UniProtKB-KW"/>
</dbReference>
<reference evidence="3 4" key="1">
    <citation type="submission" date="2018-02" db="EMBL/GenBank/DDBJ databases">
        <title>Discovery of a pederin family compound in a non-symbiotic bloom-forming cyanobacterium.</title>
        <authorList>
            <person name="Kust A."/>
            <person name="Mares J."/>
            <person name="Jokela J."/>
            <person name="Urajova P."/>
            <person name="Hajek J."/>
            <person name="Saurav K."/>
            <person name="Voracova K."/>
            <person name="Fewer D.P."/>
            <person name="Haapaniemi E."/>
            <person name="Permi P."/>
            <person name="Rehakova K."/>
            <person name="Sivonen K."/>
            <person name="Hrouzek P."/>
        </authorList>
    </citation>
    <scope>NUCLEOTIDE SEQUENCE [LARGE SCALE GENOMIC DNA]</scope>
    <source>
        <strain evidence="3 4">CHARLIE-1</strain>
    </source>
</reference>
<sequence>MKTANNYPKRLIEVDLPIKRISAHARREKSIRHGHISTLHIWWARRPLAACRAVICAALWPDPVDKNCPQSFRDLATEYINNFAKKAATDKELSKHCSTEIWSKWQVLAKPENQLDSNNIQHWNILRNSLLDFIADFANWDNSTQPDYLETSRNLTQAAHEALGGIPGTKPLVVDPFAGGGAIPLEALRVGADAFASDINPVAVLLNKVVLEYIPKYGQTLADEVRKWGQWVKEEAEKELAQFYPKDADGSTPIAYLWARTIICEGPGCGAEVPLMRSLYLCKKSNRNIGLRIIPKPEDKRVDFEIIEKQKSKWVVADNPEIEIKNPSFDGTVKRGSATCPCCGYTTPVASVRTQFKARQGGANDARLFCVVTTKPKTQGRFYRLPNEQDLESVKKASIELENKVNQHIGDLSLIPDEPTPPQGRSFRLESYGIDKFGDLFTYRQALALTTLVKLVKDVGEKLVDSKDKGLADAVQTCLSLATDRQANTLTSLSKWNNAREQADGLFARQAIPMLWDFAEANSFSGATGSLDGALEWVLDVCETNCTTDNEIIGQAQQSSATNHPLPDNFIQALITDPPYYDSIEYSDLSDFFYVWLKRTLPKTIGIPFNDKLTPKEEECIVDPNRGKDKTYFERQMQKAMAEGCRILSPEGIGLIVFAHKSTSGWEAQLQAMVDAGWIITGSWAIDTERGNRLIAMNSAALASSVHIVCRPRTPDSALIGDWRDVLQELPQRIHEWMPRLASEGVVGADAIFACLGPALEIFSRYSSVEKASGELVTLKEYLEYVWAAVSKEALSMIFDHADTTSFEEDARLTAMWLWTLSTGSTDNNTSEPEPDDEDDEETSSKTTKTSGYLLEYDAARKIAQGLGAHLEQLTRLVEVKGSTAKLLPVSERTQYLFGKEEAQTPSKTKGKKGKNKEPEQLNLFAVLGIPETEEDTDWGEKTVPQLGNTTLDRIHQSMILFAAGRSEALKRFLVDEGAGNDQRFWGLAQALSALYPTGTDEKRWVDGVLARKKGLGF</sequence>
<keyword evidence="4" id="KW-1185">Reference proteome</keyword>
<evidence type="ECO:0000259" key="2">
    <source>
        <dbReference type="Pfam" id="PF06634"/>
    </source>
</evidence>
<feature type="compositionally biased region" description="Acidic residues" evidence="1">
    <location>
        <begin position="833"/>
        <end position="842"/>
    </location>
</feature>
<dbReference type="OrthoDB" id="9800801at2"/>
<dbReference type="AlphaFoldDB" id="A0A2S6CYH4"/>
<dbReference type="InterPro" id="IPR009537">
    <property type="entry name" value="DUF1156"/>
</dbReference>
<dbReference type="SUPFAM" id="SSF53335">
    <property type="entry name" value="S-adenosyl-L-methionine-dependent methyltransferases"/>
    <property type="match status" value="2"/>
</dbReference>
<name>A0A2S6CYH4_9CYAN</name>
<dbReference type="GO" id="GO:0003676">
    <property type="term" value="F:nucleic acid binding"/>
    <property type="evidence" value="ECO:0007669"/>
    <property type="project" value="InterPro"/>
</dbReference>
<dbReference type="InterPro" id="IPR002052">
    <property type="entry name" value="DNA_methylase_N6_adenine_CS"/>
</dbReference>
<dbReference type="EMBL" id="PGEM01000021">
    <property type="protein sequence ID" value="PPJ64759.1"/>
    <property type="molecule type" value="Genomic_DNA"/>
</dbReference>
<dbReference type="Pfam" id="PF06634">
    <property type="entry name" value="DUF1156"/>
    <property type="match status" value="1"/>
</dbReference>
<dbReference type="Proteomes" id="UP000239589">
    <property type="component" value="Unassembled WGS sequence"/>
</dbReference>
<dbReference type="InterPro" id="IPR029063">
    <property type="entry name" value="SAM-dependent_MTases_sf"/>
</dbReference>
<evidence type="ECO:0000313" key="4">
    <source>
        <dbReference type="Proteomes" id="UP000239589"/>
    </source>
</evidence>
<keyword evidence="3" id="KW-0808">Transferase</keyword>
<organism evidence="3 4">
    <name type="scientific">Cuspidothrix issatschenkoi CHARLIE-1</name>
    <dbReference type="NCBI Taxonomy" id="2052836"/>
    <lineage>
        <taxon>Bacteria</taxon>
        <taxon>Bacillati</taxon>
        <taxon>Cyanobacteriota</taxon>
        <taxon>Cyanophyceae</taxon>
        <taxon>Nostocales</taxon>
        <taxon>Aphanizomenonaceae</taxon>
        <taxon>Cuspidothrix</taxon>
    </lineage>
</organism>
<feature type="region of interest" description="Disordered" evidence="1">
    <location>
        <begin position="824"/>
        <end position="850"/>
    </location>
</feature>
<keyword evidence="3" id="KW-0489">Methyltransferase</keyword>
<dbReference type="Gene3D" id="3.40.50.150">
    <property type="entry name" value="Vaccinia Virus protein VP39"/>
    <property type="match status" value="2"/>
</dbReference>
<comment type="caution">
    <text evidence="3">The sequence shown here is derived from an EMBL/GenBank/DDBJ whole genome shotgun (WGS) entry which is preliminary data.</text>
</comment>
<dbReference type="GO" id="GO:0032259">
    <property type="term" value="P:methylation"/>
    <property type="evidence" value="ECO:0007669"/>
    <property type="project" value="UniProtKB-KW"/>
</dbReference>
<dbReference type="PROSITE" id="PS00092">
    <property type="entry name" value="N6_MTASE"/>
    <property type="match status" value="1"/>
</dbReference>